<dbReference type="GO" id="GO:0016887">
    <property type="term" value="F:ATP hydrolysis activity"/>
    <property type="evidence" value="ECO:0007669"/>
    <property type="project" value="TreeGrafter"/>
</dbReference>
<organism evidence="2 3">
    <name type="scientific">Candidatus Solincola sediminis</name>
    <dbReference type="NCBI Taxonomy" id="1797199"/>
    <lineage>
        <taxon>Bacteria</taxon>
        <taxon>Bacillati</taxon>
        <taxon>Actinomycetota</taxon>
        <taxon>Candidatus Geothermincolia</taxon>
        <taxon>Candidatus Geothermincolales</taxon>
        <taxon>Candidatus Geothermincolaceae</taxon>
        <taxon>Candidatus Solincola</taxon>
    </lineage>
</organism>
<dbReference type="EMBL" id="MELK01000048">
    <property type="protein sequence ID" value="OFW56130.1"/>
    <property type="molecule type" value="Genomic_DNA"/>
</dbReference>
<dbReference type="PANTHER" id="PTHR43384">
    <property type="entry name" value="SEPTUM SITE-DETERMINING PROTEIN MIND HOMOLOG, CHLOROPLASTIC-RELATED"/>
    <property type="match status" value="1"/>
</dbReference>
<name>A0A1F2WH19_9ACTN</name>
<dbReference type="GO" id="GO:0005524">
    <property type="term" value="F:ATP binding"/>
    <property type="evidence" value="ECO:0007669"/>
    <property type="project" value="TreeGrafter"/>
</dbReference>
<dbReference type="GO" id="GO:0005829">
    <property type="term" value="C:cytosol"/>
    <property type="evidence" value="ECO:0007669"/>
    <property type="project" value="TreeGrafter"/>
</dbReference>
<dbReference type="AlphaFoldDB" id="A0A1F2WH19"/>
<dbReference type="GO" id="GO:0051782">
    <property type="term" value="P:negative regulation of cell division"/>
    <property type="evidence" value="ECO:0007669"/>
    <property type="project" value="TreeGrafter"/>
</dbReference>
<gene>
    <name evidence="2" type="ORF">A2Y75_03135</name>
</gene>
<dbReference type="InterPro" id="IPR002586">
    <property type="entry name" value="CobQ/CobB/MinD/ParA_Nub-bd_dom"/>
</dbReference>
<protein>
    <submittedName>
        <fullName evidence="2">Carbon monoxide dehydrogenase</fullName>
    </submittedName>
</protein>
<dbReference type="InterPro" id="IPR050625">
    <property type="entry name" value="ParA/MinD_ATPase"/>
</dbReference>
<dbReference type="GO" id="GO:0009898">
    <property type="term" value="C:cytoplasmic side of plasma membrane"/>
    <property type="evidence" value="ECO:0007669"/>
    <property type="project" value="TreeGrafter"/>
</dbReference>
<dbReference type="Proteomes" id="UP000177876">
    <property type="component" value="Unassembled WGS sequence"/>
</dbReference>
<reference evidence="2 3" key="1">
    <citation type="journal article" date="2016" name="Nat. Commun.">
        <title>Thousands of microbial genomes shed light on interconnected biogeochemical processes in an aquifer system.</title>
        <authorList>
            <person name="Anantharaman K."/>
            <person name="Brown C.T."/>
            <person name="Hug L.A."/>
            <person name="Sharon I."/>
            <person name="Castelle C.J."/>
            <person name="Probst A.J."/>
            <person name="Thomas B.C."/>
            <person name="Singh A."/>
            <person name="Wilkins M.J."/>
            <person name="Karaoz U."/>
            <person name="Brodie E.L."/>
            <person name="Williams K.H."/>
            <person name="Hubbard S.S."/>
            <person name="Banfield J.F."/>
        </authorList>
    </citation>
    <scope>NUCLEOTIDE SEQUENCE [LARGE SCALE GENOMIC DNA]</scope>
</reference>
<evidence type="ECO:0000313" key="3">
    <source>
        <dbReference type="Proteomes" id="UP000177876"/>
    </source>
</evidence>
<sequence>MTFVVAVSGKGGTGKTTFSALTVDYLVKNTGKAVLAVDADSNANLDLALGTEAEKTVGSIREYLTDNISRMPAGMSKEVWVETLMQQALVEEKGFDLLSMGRPEGPGCYCYLNNIFRRYLDIMSGHYEYVVADNEAGMEHLSRRTTRGVDVMFIASDPSVRGIRTALSIRDLARELKLDIKRMALVVTRVRDGLPQNLRAIAEEANLEVAGVIPEDEMIRDFDEQGKALSALPEDSSARQAVNRILDGYLELP</sequence>
<dbReference type="InterPro" id="IPR014433">
    <property type="entry name" value="CooC"/>
</dbReference>
<evidence type="ECO:0000313" key="2">
    <source>
        <dbReference type="EMBL" id="OFW56130.1"/>
    </source>
</evidence>
<dbReference type="InterPro" id="IPR027417">
    <property type="entry name" value="P-loop_NTPase"/>
</dbReference>
<evidence type="ECO:0000259" key="1">
    <source>
        <dbReference type="Pfam" id="PF01656"/>
    </source>
</evidence>
<comment type="caution">
    <text evidence="2">The sequence shown here is derived from an EMBL/GenBank/DDBJ whole genome shotgun (WGS) entry which is preliminary data.</text>
</comment>
<dbReference type="PIRSF" id="PIRSF005647">
    <property type="entry name" value="CooC"/>
    <property type="match status" value="1"/>
</dbReference>
<accession>A0A1F2WH19</accession>
<feature type="domain" description="CobQ/CobB/MinD/ParA nucleotide binding" evidence="1">
    <location>
        <begin position="4"/>
        <end position="227"/>
    </location>
</feature>
<proteinExistence type="predicted"/>
<dbReference type="SUPFAM" id="SSF52540">
    <property type="entry name" value="P-loop containing nucleoside triphosphate hydrolases"/>
    <property type="match status" value="1"/>
</dbReference>
<dbReference type="Pfam" id="PF01656">
    <property type="entry name" value="CbiA"/>
    <property type="match status" value="1"/>
</dbReference>
<dbReference type="PANTHER" id="PTHR43384:SF7">
    <property type="entry name" value="CARBON-MONOXIDE DEHYDROGENASE ACCESSORY PROTEIN"/>
    <property type="match status" value="1"/>
</dbReference>
<dbReference type="STRING" id="1797197.A2Y75_03135"/>
<dbReference type="Gene3D" id="3.40.50.300">
    <property type="entry name" value="P-loop containing nucleotide triphosphate hydrolases"/>
    <property type="match status" value="1"/>
</dbReference>